<feature type="active site" description="Proton donor" evidence="12">
    <location>
        <position position="170"/>
    </location>
</feature>
<comment type="cofactor">
    <cofactor evidence="5">
        <name>Fe(2+)</name>
        <dbReference type="ChEBI" id="CHEBI:29033"/>
    </cofactor>
</comment>
<evidence type="ECO:0000256" key="8">
    <source>
        <dbReference type="ARBA" id="ARBA00022723"/>
    </source>
</evidence>
<comment type="cofactor">
    <cofactor evidence="4">
        <name>Zn(2+)</name>
        <dbReference type="ChEBI" id="CHEBI:29105"/>
    </cofactor>
</comment>
<comment type="catalytic activity">
    <reaction evidence="1 11">
        <text>D-ribulose 5-phosphate = D-xylulose 5-phosphate</text>
        <dbReference type="Rhea" id="RHEA:13677"/>
        <dbReference type="ChEBI" id="CHEBI:57737"/>
        <dbReference type="ChEBI" id="CHEBI:58121"/>
        <dbReference type="EC" id="5.1.3.1"/>
    </reaction>
</comment>
<reference evidence="15 16" key="1">
    <citation type="submission" date="2019-10" db="EMBL/GenBank/DDBJ databases">
        <title>Extracellular Electron Transfer in a Candidatus Methanoperedens spp. Enrichment Culture.</title>
        <authorList>
            <person name="Berger S."/>
            <person name="Rangel Shaw D."/>
            <person name="Berben T."/>
            <person name="In 'T Zandt M."/>
            <person name="Frank J."/>
            <person name="Reimann J."/>
            <person name="Jetten M.S.M."/>
            <person name="Welte C.U."/>
        </authorList>
    </citation>
    <scope>NUCLEOTIDE SEQUENCE [LARGE SCALE GENOMIC DNA]</scope>
    <source>
        <strain evidence="15">SB12</strain>
    </source>
</reference>
<feature type="binding site" evidence="13">
    <location>
        <position position="32"/>
    </location>
    <ligand>
        <name>a divalent metal cation</name>
        <dbReference type="ChEBI" id="CHEBI:60240"/>
    </ligand>
</feature>
<evidence type="ECO:0000256" key="11">
    <source>
        <dbReference type="PIRNR" id="PIRNR001461"/>
    </source>
</evidence>
<evidence type="ECO:0000313" key="15">
    <source>
        <dbReference type="EMBL" id="KAB2932435.1"/>
    </source>
</evidence>
<dbReference type="Gene3D" id="3.20.20.70">
    <property type="entry name" value="Aldolase class I"/>
    <property type="match status" value="1"/>
</dbReference>
<dbReference type="PROSITE" id="PS01086">
    <property type="entry name" value="RIBUL_P_3_EPIMER_2"/>
    <property type="match status" value="1"/>
</dbReference>
<evidence type="ECO:0000256" key="3">
    <source>
        <dbReference type="ARBA" id="ARBA00001941"/>
    </source>
</evidence>
<dbReference type="InterPro" id="IPR026019">
    <property type="entry name" value="Ribul_P_3_epim"/>
</dbReference>
<feature type="binding site" evidence="13">
    <location>
        <position position="170"/>
    </location>
    <ligand>
        <name>a divalent metal cation</name>
        <dbReference type="ChEBI" id="CHEBI:60240"/>
    </ligand>
</feature>
<dbReference type="GO" id="GO:0004750">
    <property type="term" value="F:D-ribulose-phosphate 3-epimerase activity"/>
    <property type="evidence" value="ECO:0007669"/>
    <property type="project" value="UniProtKB-UniRule"/>
</dbReference>
<comment type="caution">
    <text evidence="15">The sequence shown here is derived from an EMBL/GenBank/DDBJ whole genome shotgun (WGS) entry which is preliminary data.</text>
</comment>
<protein>
    <recommendedName>
        <fullName evidence="7 10">Ribulose-phosphate 3-epimerase</fullName>
        <ecNumber evidence="7 10">5.1.3.1</ecNumber>
    </recommendedName>
</protein>
<dbReference type="InterPro" id="IPR011060">
    <property type="entry name" value="RibuloseP-bd_barrel"/>
</dbReference>
<evidence type="ECO:0000256" key="10">
    <source>
        <dbReference type="NCBIfam" id="TIGR01163"/>
    </source>
</evidence>
<dbReference type="FunFam" id="3.20.20.70:FF:000004">
    <property type="entry name" value="Ribulose-phosphate 3-epimerase"/>
    <property type="match status" value="1"/>
</dbReference>
<dbReference type="NCBIfam" id="NF004076">
    <property type="entry name" value="PRK05581.1-4"/>
    <property type="match status" value="1"/>
</dbReference>
<feature type="binding site" evidence="14">
    <location>
        <position position="6"/>
    </location>
    <ligand>
        <name>substrate</name>
    </ligand>
</feature>
<dbReference type="PIRSF" id="PIRSF001461">
    <property type="entry name" value="RPE"/>
    <property type="match status" value="1"/>
</dbReference>
<dbReference type="PANTHER" id="PTHR11749">
    <property type="entry name" value="RIBULOSE-5-PHOSPHATE-3-EPIMERASE"/>
    <property type="match status" value="1"/>
</dbReference>
<organism evidence="15 16">
    <name type="scientific">Leptonema illini</name>
    <dbReference type="NCBI Taxonomy" id="183"/>
    <lineage>
        <taxon>Bacteria</taxon>
        <taxon>Pseudomonadati</taxon>
        <taxon>Spirochaetota</taxon>
        <taxon>Spirochaetia</taxon>
        <taxon>Leptospirales</taxon>
        <taxon>Leptospiraceae</taxon>
        <taxon>Leptonema</taxon>
    </lineage>
</organism>
<accession>A0A833H1D3</accession>
<dbReference type="Proteomes" id="UP000460298">
    <property type="component" value="Unassembled WGS sequence"/>
</dbReference>
<comment type="cofactor">
    <cofactor evidence="13">
        <name>a divalent metal cation</name>
        <dbReference type="ChEBI" id="CHEBI:60240"/>
    </cofactor>
    <text evidence="13">Binds 1 divalent metal cation per subunit.</text>
</comment>
<dbReference type="EMBL" id="WBUI01000009">
    <property type="protein sequence ID" value="KAB2932435.1"/>
    <property type="molecule type" value="Genomic_DNA"/>
</dbReference>
<evidence type="ECO:0000256" key="2">
    <source>
        <dbReference type="ARBA" id="ARBA00001936"/>
    </source>
</evidence>
<dbReference type="NCBIfam" id="TIGR01163">
    <property type="entry name" value="rpe"/>
    <property type="match status" value="1"/>
</dbReference>
<comment type="similarity">
    <text evidence="6 11">Belongs to the ribulose-phosphate 3-epimerase family.</text>
</comment>
<comment type="cofactor">
    <cofactor evidence="3">
        <name>Co(2+)</name>
        <dbReference type="ChEBI" id="CHEBI:48828"/>
    </cofactor>
</comment>
<keyword evidence="13" id="KW-0464">Manganese</keyword>
<evidence type="ECO:0000256" key="9">
    <source>
        <dbReference type="ARBA" id="ARBA00023235"/>
    </source>
</evidence>
<proteinExistence type="inferred from homology"/>
<sequence>MLLSPSILAADMTDLKSMLPVLEGQVDFLHMDVMDGHFVPTLSFGEMYTKTIAKHTSIPLDVHLMVTNPEAEVPKYFDIKPANITFHVETTAFGVRLAGEIRKQGIRAGVSLNPATSLSTLDHLLDHIDLVLIMSVEPGFYGQSFLPLALDKIRELKRRIGGRPITIEVDGGITSANIRSVLDAGADMIVAGSAVFSGGTPERIKENIAALRKA</sequence>
<comment type="cofactor">
    <cofactor evidence="2">
        <name>Mn(2+)</name>
        <dbReference type="ChEBI" id="CHEBI:29035"/>
    </cofactor>
</comment>
<dbReference type="GO" id="GO:0005975">
    <property type="term" value="P:carbohydrate metabolic process"/>
    <property type="evidence" value="ECO:0007669"/>
    <property type="project" value="InterPro"/>
</dbReference>
<keyword evidence="8 13" id="KW-0479">Metal-binding</keyword>
<dbReference type="Pfam" id="PF00834">
    <property type="entry name" value="Ribul_P_3_epim"/>
    <property type="match status" value="1"/>
</dbReference>
<feature type="binding site" evidence="14">
    <location>
        <position position="63"/>
    </location>
    <ligand>
        <name>substrate</name>
    </ligand>
</feature>
<dbReference type="GO" id="GO:0046872">
    <property type="term" value="F:metal ion binding"/>
    <property type="evidence" value="ECO:0007669"/>
    <property type="project" value="UniProtKB-KW"/>
</dbReference>
<evidence type="ECO:0000256" key="4">
    <source>
        <dbReference type="ARBA" id="ARBA00001947"/>
    </source>
</evidence>
<evidence type="ECO:0000256" key="13">
    <source>
        <dbReference type="PIRSR" id="PIRSR001461-2"/>
    </source>
</evidence>
<keyword evidence="11" id="KW-0119">Carbohydrate metabolism</keyword>
<evidence type="ECO:0000256" key="12">
    <source>
        <dbReference type="PIRSR" id="PIRSR001461-1"/>
    </source>
</evidence>
<dbReference type="CDD" id="cd00429">
    <property type="entry name" value="RPE"/>
    <property type="match status" value="1"/>
</dbReference>
<name>A0A833H1D3_9LEPT</name>
<keyword evidence="13" id="KW-0170">Cobalt</keyword>
<feature type="active site" description="Proton acceptor" evidence="12">
    <location>
        <position position="32"/>
    </location>
</feature>
<dbReference type="InterPro" id="IPR013785">
    <property type="entry name" value="Aldolase_TIM"/>
</dbReference>
<keyword evidence="9 11" id="KW-0413">Isomerase</keyword>
<evidence type="ECO:0000256" key="7">
    <source>
        <dbReference type="ARBA" id="ARBA00013188"/>
    </source>
</evidence>
<dbReference type="GO" id="GO:0005737">
    <property type="term" value="C:cytoplasm"/>
    <property type="evidence" value="ECO:0007669"/>
    <property type="project" value="UniProtKB-ARBA"/>
</dbReference>
<gene>
    <name evidence="15" type="primary">rpe</name>
    <name evidence="15" type="ORF">F9K24_10940</name>
</gene>
<feature type="binding site" evidence="13">
    <location>
        <position position="63"/>
    </location>
    <ligand>
        <name>a divalent metal cation</name>
        <dbReference type="ChEBI" id="CHEBI:60240"/>
    </ligand>
</feature>
<feature type="binding site" evidence="14">
    <location>
        <position position="172"/>
    </location>
    <ligand>
        <name>substrate</name>
    </ligand>
</feature>
<keyword evidence="13" id="KW-0862">Zinc</keyword>
<evidence type="ECO:0000313" key="16">
    <source>
        <dbReference type="Proteomes" id="UP000460298"/>
    </source>
</evidence>
<evidence type="ECO:0000256" key="14">
    <source>
        <dbReference type="PIRSR" id="PIRSR001461-3"/>
    </source>
</evidence>
<dbReference type="InterPro" id="IPR000056">
    <property type="entry name" value="Ribul_P_3_epim-like"/>
</dbReference>
<dbReference type="GO" id="GO:0006098">
    <property type="term" value="P:pentose-phosphate shunt"/>
    <property type="evidence" value="ECO:0007669"/>
    <property type="project" value="UniProtKB-UniRule"/>
</dbReference>
<dbReference type="EC" id="5.1.3.1" evidence="7 10"/>
<feature type="binding site" evidence="14">
    <location>
        <begin position="139"/>
        <end position="142"/>
    </location>
    <ligand>
        <name>substrate</name>
    </ligand>
</feature>
<feature type="binding site" evidence="14">
    <location>
        <begin position="192"/>
        <end position="193"/>
    </location>
    <ligand>
        <name>substrate</name>
    </ligand>
</feature>
<dbReference type="AlphaFoldDB" id="A0A833H1D3"/>
<evidence type="ECO:0000256" key="5">
    <source>
        <dbReference type="ARBA" id="ARBA00001954"/>
    </source>
</evidence>
<evidence type="ECO:0000256" key="6">
    <source>
        <dbReference type="ARBA" id="ARBA00009541"/>
    </source>
</evidence>
<evidence type="ECO:0000256" key="1">
    <source>
        <dbReference type="ARBA" id="ARBA00001782"/>
    </source>
</evidence>
<feature type="binding site" evidence="13">
    <location>
        <position position="30"/>
    </location>
    <ligand>
        <name>a divalent metal cation</name>
        <dbReference type="ChEBI" id="CHEBI:60240"/>
    </ligand>
</feature>
<dbReference type="SUPFAM" id="SSF51366">
    <property type="entry name" value="Ribulose-phoshate binding barrel"/>
    <property type="match status" value="1"/>
</dbReference>